<reference evidence="6 7" key="1">
    <citation type="submission" date="2019-04" db="EMBL/GenBank/DDBJ databases">
        <title>Annotation for the trematode Fasciola gigantica.</title>
        <authorList>
            <person name="Choi Y.-J."/>
        </authorList>
    </citation>
    <scope>NUCLEOTIDE SEQUENCE [LARGE SCALE GENOMIC DNA]</scope>
    <source>
        <strain evidence="6">Uganda_cow_1</strain>
    </source>
</reference>
<evidence type="ECO:0000256" key="2">
    <source>
        <dbReference type="ARBA" id="ARBA00023125"/>
    </source>
</evidence>
<dbReference type="Proteomes" id="UP000316759">
    <property type="component" value="Unassembled WGS sequence"/>
</dbReference>
<dbReference type="PANTHER" id="PTHR46447">
    <property type="entry name" value="INTERLEUKIN ENHANCER-BINDING FACTOR"/>
    <property type="match status" value="1"/>
</dbReference>
<keyword evidence="1" id="KW-0805">Transcription regulation</keyword>
<dbReference type="PROSITE" id="PS50152">
    <property type="entry name" value="25A_SYNTH_3"/>
    <property type="match status" value="1"/>
</dbReference>
<proteinExistence type="predicted"/>
<gene>
    <name evidence="6" type="ORF">FGIG_10119</name>
</gene>
<evidence type="ECO:0000259" key="5">
    <source>
        <dbReference type="PROSITE" id="PS51703"/>
    </source>
</evidence>
<dbReference type="AlphaFoldDB" id="A0A504YYY1"/>
<dbReference type="PROSITE" id="PS51703">
    <property type="entry name" value="DZF"/>
    <property type="match status" value="1"/>
</dbReference>
<evidence type="ECO:0000313" key="7">
    <source>
        <dbReference type="Proteomes" id="UP000316759"/>
    </source>
</evidence>
<keyword evidence="7" id="KW-1185">Reference proteome</keyword>
<evidence type="ECO:0000313" key="6">
    <source>
        <dbReference type="EMBL" id="TPP67092.1"/>
    </source>
</evidence>
<dbReference type="InterPro" id="IPR052134">
    <property type="entry name" value="ILF2"/>
</dbReference>
<dbReference type="PANTHER" id="PTHR46447:SF1">
    <property type="entry name" value="INTERLEUKIN ENHANCER-BINDING FACTOR 2"/>
    <property type="match status" value="1"/>
</dbReference>
<keyword evidence="4" id="KW-0804">Transcription</keyword>
<dbReference type="OrthoDB" id="5775647at2759"/>
<dbReference type="SMART" id="SM00572">
    <property type="entry name" value="DZF"/>
    <property type="match status" value="1"/>
</dbReference>
<dbReference type="GO" id="GO:0003677">
    <property type="term" value="F:DNA binding"/>
    <property type="evidence" value="ECO:0007669"/>
    <property type="project" value="UniProtKB-KW"/>
</dbReference>
<dbReference type="Gene3D" id="3.30.460.10">
    <property type="entry name" value="Beta Polymerase, domain 2"/>
    <property type="match status" value="1"/>
</dbReference>
<protein>
    <submittedName>
        <fullName evidence="6">Interleukin enhancer-binding factor 2</fullName>
    </submittedName>
</protein>
<evidence type="ECO:0000256" key="3">
    <source>
        <dbReference type="ARBA" id="ARBA00023159"/>
    </source>
</evidence>
<dbReference type="InterPro" id="IPR006561">
    <property type="entry name" value="DZF_dom"/>
</dbReference>
<keyword evidence="2" id="KW-0238">DNA-binding</keyword>
<feature type="domain" description="DZF" evidence="5">
    <location>
        <begin position="20"/>
        <end position="257"/>
    </location>
</feature>
<dbReference type="InterPro" id="IPR043519">
    <property type="entry name" value="NT_sf"/>
</dbReference>
<dbReference type="GO" id="GO:0071013">
    <property type="term" value="C:catalytic step 2 spliceosome"/>
    <property type="evidence" value="ECO:0007669"/>
    <property type="project" value="TreeGrafter"/>
</dbReference>
<keyword evidence="3" id="KW-0010">Activator</keyword>
<dbReference type="STRING" id="46835.A0A504YYY1"/>
<evidence type="ECO:0000256" key="4">
    <source>
        <dbReference type="ARBA" id="ARBA00023163"/>
    </source>
</evidence>
<organism evidence="6 7">
    <name type="scientific">Fasciola gigantica</name>
    <name type="common">Giant liver fluke</name>
    <dbReference type="NCBI Taxonomy" id="46835"/>
    <lineage>
        <taxon>Eukaryota</taxon>
        <taxon>Metazoa</taxon>
        <taxon>Spiralia</taxon>
        <taxon>Lophotrochozoa</taxon>
        <taxon>Platyhelminthes</taxon>
        <taxon>Trematoda</taxon>
        <taxon>Digenea</taxon>
        <taxon>Plagiorchiida</taxon>
        <taxon>Echinostomata</taxon>
        <taxon>Echinostomatoidea</taxon>
        <taxon>Fasciolidae</taxon>
        <taxon>Fasciola</taxon>
    </lineage>
</organism>
<comment type="caution">
    <text evidence="6">The sequence shown here is derived from an EMBL/GenBank/DDBJ whole genome shotgun (WGS) entry which is preliminary data.</text>
</comment>
<dbReference type="EMBL" id="SUNJ01001084">
    <property type="protein sequence ID" value="TPP67092.1"/>
    <property type="molecule type" value="Genomic_DNA"/>
</dbReference>
<evidence type="ECO:0000256" key="1">
    <source>
        <dbReference type="ARBA" id="ARBA00023015"/>
    </source>
</evidence>
<accession>A0A504YYY1</accession>
<sequence>MAVRSPMRGFYNRNRPSPLPPFIAQLPYDLFVTEPKLSTSEDDQQLTELLLEYHNTLTPSSSDLQSLTHLVNRVCAVIESLIVNPAEFTSGQIEEVKCVGSFKLGTWLNKHNTADLVVILRTLPTTEAVKGLQSVLKKRLDADTKTPKDQCVVSTHAYGFSVSADEFSVRAFLTTTPVHLSKADPSLHIPPSTQKMALSAIKQTRWLEEENASHTAVKVITRIMKDFRARFQGFRYLSSWMINLLVSFVFYEKQLSR</sequence>
<dbReference type="Pfam" id="PF07528">
    <property type="entry name" value="DZF_N"/>
    <property type="match status" value="1"/>
</dbReference>
<dbReference type="GO" id="GO:0045893">
    <property type="term" value="P:positive regulation of DNA-templated transcription"/>
    <property type="evidence" value="ECO:0007669"/>
    <property type="project" value="TreeGrafter"/>
</dbReference>
<name>A0A504YYY1_FASGI</name>
<dbReference type="GO" id="GO:0003725">
    <property type="term" value="F:double-stranded RNA binding"/>
    <property type="evidence" value="ECO:0007669"/>
    <property type="project" value="TreeGrafter"/>
</dbReference>
<dbReference type="InterPro" id="IPR049401">
    <property type="entry name" value="DZF_dom_N"/>
</dbReference>
<dbReference type="SUPFAM" id="SSF81301">
    <property type="entry name" value="Nucleotidyltransferase"/>
    <property type="match status" value="1"/>
</dbReference>